<reference evidence="1" key="1">
    <citation type="submission" date="2021-06" db="EMBL/GenBank/DDBJ databases">
        <authorList>
            <person name="Kallberg Y."/>
            <person name="Tangrot J."/>
            <person name="Rosling A."/>
        </authorList>
    </citation>
    <scope>NUCLEOTIDE SEQUENCE</scope>
    <source>
        <strain evidence="1">UK204</strain>
    </source>
</reference>
<keyword evidence="2" id="KW-1185">Reference proteome</keyword>
<dbReference type="OrthoDB" id="2416077at2759"/>
<dbReference type="Gene3D" id="3.30.420.10">
    <property type="entry name" value="Ribonuclease H-like superfamily/Ribonuclease H"/>
    <property type="match status" value="1"/>
</dbReference>
<dbReference type="EMBL" id="CAJVPQ010005929">
    <property type="protein sequence ID" value="CAG8678122.1"/>
    <property type="molecule type" value="Genomic_DNA"/>
</dbReference>
<accession>A0A9N9EFZ3</accession>
<name>A0A9N9EFZ3_9GLOM</name>
<organism evidence="1 2">
    <name type="scientific">Funneliformis caledonium</name>
    <dbReference type="NCBI Taxonomy" id="1117310"/>
    <lineage>
        <taxon>Eukaryota</taxon>
        <taxon>Fungi</taxon>
        <taxon>Fungi incertae sedis</taxon>
        <taxon>Mucoromycota</taxon>
        <taxon>Glomeromycotina</taxon>
        <taxon>Glomeromycetes</taxon>
        <taxon>Glomerales</taxon>
        <taxon>Glomeraceae</taxon>
        <taxon>Funneliformis</taxon>
    </lineage>
</organism>
<dbReference type="GO" id="GO:0003676">
    <property type="term" value="F:nucleic acid binding"/>
    <property type="evidence" value="ECO:0007669"/>
    <property type="project" value="InterPro"/>
</dbReference>
<dbReference type="Proteomes" id="UP000789570">
    <property type="component" value="Unassembled WGS sequence"/>
</dbReference>
<evidence type="ECO:0000313" key="2">
    <source>
        <dbReference type="Proteomes" id="UP000789570"/>
    </source>
</evidence>
<gene>
    <name evidence="1" type="ORF">FCALED_LOCUS12357</name>
</gene>
<feature type="non-terminal residue" evidence="1">
    <location>
        <position position="1"/>
    </location>
</feature>
<dbReference type="InterPro" id="IPR036397">
    <property type="entry name" value="RNaseH_sf"/>
</dbReference>
<comment type="caution">
    <text evidence="1">The sequence shown here is derived from an EMBL/GenBank/DDBJ whole genome shotgun (WGS) entry which is preliminary data.</text>
</comment>
<protein>
    <submittedName>
        <fullName evidence="1">493_t:CDS:1</fullName>
    </submittedName>
</protein>
<sequence>QELIRVAQEEWANLNIELLHCLILSMPKRIKDIIKVKGGHIKY</sequence>
<proteinExistence type="predicted"/>
<dbReference type="AlphaFoldDB" id="A0A9N9EFZ3"/>
<evidence type="ECO:0000313" key="1">
    <source>
        <dbReference type="EMBL" id="CAG8678122.1"/>
    </source>
</evidence>